<name>A0AAV1XGJ2_LUPLU</name>
<feature type="signal peptide" evidence="1">
    <location>
        <begin position="1"/>
        <end position="20"/>
    </location>
</feature>
<reference evidence="2 3" key="1">
    <citation type="submission" date="2024-03" db="EMBL/GenBank/DDBJ databases">
        <authorList>
            <person name="Martinez-Hernandez J."/>
        </authorList>
    </citation>
    <scope>NUCLEOTIDE SEQUENCE [LARGE SCALE GENOMIC DNA]</scope>
</reference>
<keyword evidence="1" id="KW-0732">Signal</keyword>
<comment type="caution">
    <text evidence="2">The sequence shown here is derived from an EMBL/GenBank/DDBJ whole genome shotgun (WGS) entry which is preliminary data.</text>
</comment>
<organism evidence="2 3">
    <name type="scientific">Lupinus luteus</name>
    <name type="common">European yellow lupine</name>
    <dbReference type="NCBI Taxonomy" id="3873"/>
    <lineage>
        <taxon>Eukaryota</taxon>
        <taxon>Viridiplantae</taxon>
        <taxon>Streptophyta</taxon>
        <taxon>Embryophyta</taxon>
        <taxon>Tracheophyta</taxon>
        <taxon>Spermatophyta</taxon>
        <taxon>Magnoliopsida</taxon>
        <taxon>eudicotyledons</taxon>
        <taxon>Gunneridae</taxon>
        <taxon>Pentapetalae</taxon>
        <taxon>rosids</taxon>
        <taxon>fabids</taxon>
        <taxon>Fabales</taxon>
        <taxon>Fabaceae</taxon>
        <taxon>Papilionoideae</taxon>
        <taxon>50 kb inversion clade</taxon>
        <taxon>genistoids sensu lato</taxon>
        <taxon>core genistoids</taxon>
        <taxon>Genisteae</taxon>
        <taxon>Lupinus</taxon>
    </lineage>
</organism>
<gene>
    <name evidence="2" type="ORF">LLUT_LOCUS21729</name>
</gene>
<proteinExistence type="predicted"/>
<dbReference type="AlphaFoldDB" id="A0AAV1XGJ2"/>
<dbReference type="EMBL" id="CAXHTB010000015">
    <property type="protein sequence ID" value="CAL0320669.1"/>
    <property type="molecule type" value="Genomic_DNA"/>
</dbReference>
<keyword evidence="3" id="KW-1185">Reference proteome</keyword>
<protein>
    <submittedName>
        <fullName evidence="2">Uncharacterized protein</fullName>
    </submittedName>
</protein>
<accession>A0AAV1XGJ2</accession>
<evidence type="ECO:0000313" key="3">
    <source>
        <dbReference type="Proteomes" id="UP001497480"/>
    </source>
</evidence>
<feature type="chain" id="PRO_5043965406" evidence="1">
    <location>
        <begin position="21"/>
        <end position="87"/>
    </location>
</feature>
<sequence>MDKSLIMLSIFVILFISASGLEGMDQPDRYGDPCKVDKDCDACYCPYPGLCRCCWCRNFKCLCFKAAGKLPESYAHIPNNFPKQHFF</sequence>
<evidence type="ECO:0000256" key="1">
    <source>
        <dbReference type="SAM" id="SignalP"/>
    </source>
</evidence>
<dbReference type="Proteomes" id="UP001497480">
    <property type="component" value="Unassembled WGS sequence"/>
</dbReference>
<evidence type="ECO:0000313" key="2">
    <source>
        <dbReference type="EMBL" id="CAL0320669.1"/>
    </source>
</evidence>